<evidence type="ECO:0000313" key="6">
    <source>
        <dbReference type="Proteomes" id="UP000199649"/>
    </source>
</evidence>
<keyword evidence="1" id="KW-0808">Transferase</keyword>
<dbReference type="STRING" id="684552.SAMN04489719_1113"/>
<feature type="domain" description="GAF" evidence="4">
    <location>
        <begin position="217"/>
        <end position="355"/>
    </location>
</feature>
<evidence type="ECO:0000259" key="4">
    <source>
        <dbReference type="SMART" id="SM00065"/>
    </source>
</evidence>
<dbReference type="Proteomes" id="UP000199649">
    <property type="component" value="Chromosome I"/>
</dbReference>
<dbReference type="Gene3D" id="3.30.565.10">
    <property type="entry name" value="Histidine kinase-like ATPase, C-terminal domain"/>
    <property type="match status" value="1"/>
</dbReference>
<dbReference type="InterPro" id="IPR003018">
    <property type="entry name" value="GAF"/>
</dbReference>
<keyword evidence="3" id="KW-0902">Two-component regulatory system</keyword>
<dbReference type="PANTHER" id="PTHR24421">
    <property type="entry name" value="NITRATE/NITRITE SENSOR PROTEIN NARX-RELATED"/>
    <property type="match status" value="1"/>
</dbReference>
<dbReference type="SMART" id="SM00065">
    <property type="entry name" value="GAF"/>
    <property type="match status" value="2"/>
</dbReference>
<dbReference type="SUPFAM" id="SSF55781">
    <property type="entry name" value="GAF domain-like"/>
    <property type="match status" value="2"/>
</dbReference>
<dbReference type="InterPro" id="IPR050482">
    <property type="entry name" value="Sensor_HK_TwoCompSys"/>
</dbReference>
<dbReference type="Gene3D" id="3.30.450.40">
    <property type="match status" value="2"/>
</dbReference>
<feature type="domain" description="GAF" evidence="4">
    <location>
        <begin position="51"/>
        <end position="197"/>
    </location>
</feature>
<accession>A0A1H1MXG5</accession>
<keyword evidence="6" id="KW-1185">Reference proteome</keyword>
<evidence type="ECO:0000256" key="2">
    <source>
        <dbReference type="ARBA" id="ARBA00022777"/>
    </source>
</evidence>
<dbReference type="Gene3D" id="1.20.5.1930">
    <property type="match status" value="1"/>
</dbReference>
<gene>
    <name evidence="5" type="ORF">SAMN04489719_1113</name>
</gene>
<dbReference type="PANTHER" id="PTHR24421:SF56">
    <property type="entry name" value="OXYGEN SENSOR HISTIDINE KINASE RESPONSE REGULATOR DOST"/>
    <property type="match status" value="1"/>
</dbReference>
<reference evidence="6" key="1">
    <citation type="submission" date="2016-10" db="EMBL/GenBank/DDBJ databases">
        <authorList>
            <person name="Varghese N."/>
            <person name="Submissions S."/>
        </authorList>
    </citation>
    <scope>NUCLEOTIDE SEQUENCE [LARGE SCALE GENOMIC DNA]</scope>
    <source>
        <strain evidence="6">DSM 22965</strain>
    </source>
</reference>
<dbReference type="InterPro" id="IPR003594">
    <property type="entry name" value="HATPase_dom"/>
</dbReference>
<dbReference type="GO" id="GO:0046983">
    <property type="term" value="F:protein dimerization activity"/>
    <property type="evidence" value="ECO:0007669"/>
    <property type="project" value="InterPro"/>
</dbReference>
<evidence type="ECO:0000256" key="1">
    <source>
        <dbReference type="ARBA" id="ARBA00022679"/>
    </source>
</evidence>
<dbReference type="InterPro" id="IPR036890">
    <property type="entry name" value="HATPase_C_sf"/>
</dbReference>
<evidence type="ECO:0000256" key="3">
    <source>
        <dbReference type="ARBA" id="ARBA00023012"/>
    </source>
</evidence>
<dbReference type="AlphaFoldDB" id="A0A1H1MXG5"/>
<keyword evidence="2" id="KW-0418">Kinase</keyword>
<dbReference type="Pfam" id="PF13492">
    <property type="entry name" value="GAF_3"/>
    <property type="match status" value="1"/>
</dbReference>
<organism evidence="5 6">
    <name type="scientific">Agrococcus carbonis</name>
    <dbReference type="NCBI Taxonomy" id="684552"/>
    <lineage>
        <taxon>Bacteria</taxon>
        <taxon>Bacillati</taxon>
        <taxon>Actinomycetota</taxon>
        <taxon>Actinomycetes</taxon>
        <taxon>Micrococcales</taxon>
        <taxon>Microbacteriaceae</taxon>
        <taxon>Agrococcus</taxon>
    </lineage>
</organism>
<dbReference type="RefSeq" id="WP_172801986.1">
    <property type="nucleotide sequence ID" value="NZ_LT629734.1"/>
</dbReference>
<dbReference type="InterPro" id="IPR029016">
    <property type="entry name" value="GAF-like_dom_sf"/>
</dbReference>
<dbReference type="EMBL" id="LT629734">
    <property type="protein sequence ID" value="SDR91543.1"/>
    <property type="molecule type" value="Genomic_DNA"/>
</dbReference>
<dbReference type="InterPro" id="IPR011712">
    <property type="entry name" value="Sig_transdc_His_kin_sub3_dim/P"/>
</dbReference>
<dbReference type="Pfam" id="PF07730">
    <property type="entry name" value="HisKA_3"/>
    <property type="match status" value="1"/>
</dbReference>
<sequence length="562" mass="59558">MTERREPPALSTGRDDGLVHAAADLTESPHDSQARLRRLLRVSQSMVEELDLEAVLRRIVEAAVQLVGAKYGALGVIAPDGHLERFIHVGIPEALAARMGELPKGLGLLGAIIDDPRPIRLAHLGSDPRSIGFPPHHPPMESFLGVPIRVRAEVFGNVYLTEAASGAFTADDEALLGELAATAGIAIDNARLFEESMRRQRWAAALAEITATLLSEHEGDPLQLVADRVLELAAADLACIVRPVSAEEVRIETAAGRRAAGLEGETLSGRGSLSARVIASGQPAMAAMAAADVRFERGSTLAVSVATAGRPVTVLSASRDAGRAEFSAAELEMAADFASQVGVALELAANRSDHERLALLEERARIAADLHDHVIQRLFAVGLQLQSIAGRLDDEPAAREQLVEQVESLDRAIASIRTSIFALTAQRGESPTLRHRVLDLLTELDPVLPLPPHVGFSGPVDLTITGALADDVLAAIREGLANAAKHAHARRTSVSLAVQDAMVTLEITDDGVGIGELAHTSGLANLSRRARRWDGDARLESGLDGGATLRWTAQVPAPARST</sequence>
<dbReference type="Pfam" id="PF13185">
    <property type="entry name" value="GAF_2"/>
    <property type="match status" value="1"/>
</dbReference>
<protein>
    <submittedName>
        <fullName evidence="5">GAF domain-containing protein</fullName>
    </submittedName>
</protein>
<proteinExistence type="predicted"/>
<dbReference type="CDD" id="cd16917">
    <property type="entry name" value="HATPase_UhpB-NarQ-NarX-like"/>
    <property type="match status" value="1"/>
</dbReference>
<dbReference type="Pfam" id="PF02518">
    <property type="entry name" value="HATPase_c"/>
    <property type="match status" value="1"/>
</dbReference>
<dbReference type="GO" id="GO:0000155">
    <property type="term" value="F:phosphorelay sensor kinase activity"/>
    <property type="evidence" value="ECO:0007669"/>
    <property type="project" value="InterPro"/>
</dbReference>
<dbReference type="GO" id="GO:0016020">
    <property type="term" value="C:membrane"/>
    <property type="evidence" value="ECO:0007669"/>
    <property type="project" value="InterPro"/>
</dbReference>
<name>A0A1H1MXG5_9MICO</name>
<evidence type="ECO:0000313" key="5">
    <source>
        <dbReference type="EMBL" id="SDR91543.1"/>
    </source>
</evidence>
<dbReference type="SUPFAM" id="SSF55874">
    <property type="entry name" value="ATPase domain of HSP90 chaperone/DNA topoisomerase II/histidine kinase"/>
    <property type="match status" value="1"/>
</dbReference>